<evidence type="ECO:0000313" key="3">
    <source>
        <dbReference type="EMBL" id="OXA36784.1"/>
    </source>
</evidence>
<reference evidence="3 4" key="1">
    <citation type="submission" date="2015-12" db="EMBL/GenBank/DDBJ databases">
        <title>The genome of Folsomia candida.</title>
        <authorList>
            <person name="Faddeeva A."/>
            <person name="Derks M.F."/>
            <person name="Anvar Y."/>
            <person name="Smit S."/>
            <person name="Van Straalen N."/>
            <person name="Roelofs D."/>
        </authorList>
    </citation>
    <scope>NUCLEOTIDE SEQUENCE [LARGE SCALE GENOMIC DNA]</scope>
    <source>
        <strain evidence="3 4">VU population</strain>
        <tissue evidence="3">Whole body</tissue>
    </source>
</reference>
<comment type="caution">
    <text evidence="3">The sequence shown here is derived from an EMBL/GenBank/DDBJ whole genome shotgun (WGS) entry which is preliminary data.</text>
</comment>
<feature type="compositionally biased region" description="Polar residues" evidence="1">
    <location>
        <begin position="81"/>
        <end position="95"/>
    </location>
</feature>
<dbReference type="STRING" id="158441.A0A226CVZ8"/>
<sequence length="110" mass="12698">MEEVTNNMVMMNGNGVGMSQNLNNNKTCEKEGYLMKQTSSFQRWHKRYFKILGKKLLYGKDEKSQIFEEVDLSEVTIAESSSKSCKNSFQDSLSQRMMDRLPSTQSRPGR</sequence>
<dbReference type="Gene3D" id="2.30.29.30">
    <property type="entry name" value="Pleckstrin-homology domain (PH domain)/Phosphotyrosine-binding domain (PTB)"/>
    <property type="match status" value="1"/>
</dbReference>
<dbReference type="PROSITE" id="PS50003">
    <property type="entry name" value="PH_DOMAIN"/>
    <property type="match status" value="1"/>
</dbReference>
<dbReference type="Pfam" id="PF00169">
    <property type="entry name" value="PH"/>
    <property type="match status" value="1"/>
</dbReference>
<dbReference type="InterPro" id="IPR011993">
    <property type="entry name" value="PH-like_dom_sf"/>
</dbReference>
<keyword evidence="3" id="KW-0808">Transferase</keyword>
<gene>
    <name evidence="3" type="ORF">Fcan01_28444</name>
</gene>
<proteinExistence type="predicted"/>
<dbReference type="InterPro" id="IPR001849">
    <property type="entry name" value="PH_domain"/>
</dbReference>
<name>A0A226CVZ8_FOLCA</name>
<organism evidence="3 4">
    <name type="scientific">Folsomia candida</name>
    <name type="common">Springtail</name>
    <dbReference type="NCBI Taxonomy" id="158441"/>
    <lineage>
        <taxon>Eukaryota</taxon>
        <taxon>Metazoa</taxon>
        <taxon>Ecdysozoa</taxon>
        <taxon>Arthropoda</taxon>
        <taxon>Hexapoda</taxon>
        <taxon>Collembola</taxon>
        <taxon>Entomobryomorpha</taxon>
        <taxon>Isotomoidea</taxon>
        <taxon>Isotomidae</taxon>
        <taxon>Proisotominae</taxon>
        <taxon>Folsomia</taxon>
    </lineage>
</organism>
<dbReference type="Proteomes" id="UP000198287">
    <property type="component" value="Unassembled WGS sequence"/>
</dbReference>
<accession>A0A226CVZ8</accession>
<feature type="region of interest" description="Disordered" evidence="1">
    <location>
        <begin position="81"/>
        <end position="110"/>
    </location>
</feature>
<keyword evidence="4" id="KW-1185">Reference proteome</keyword>
<dbReference type="AlphaFoldDB" id="A0A226CVZ8"/>
<dbReference type="EMBL" id="LNIX01000073">
    <property type="protein sequence ID" value="OXA36784.1"/>
    <property type="molecule type" value="Genomic_DNA"/>
</dbReference>
<dbReference type="SUPFAM" id="SSF50729">
    <property type="entry name" value="PH domain-like"/>
    <property type="match status" value="1"/>
</dbReference>
<feature type="domain" description="PH" evidence="2">
    <location>
        <begin position="27"/>
        <end position="110"/>
    </location>
</feature>
<dbReference type="OrthoDB" id="196165at2759"/>
<evidence type="ECO:0000313" key="4">
    <source>
        <dbReference type="Proteomes" id="UP000198287"/>
    </source>
</evidence>
<evidence type="ECO:0000256" key="1">
    <source>
        <dbReference type="SAM" id="MobiDB-lite"/>
    </source>
</evidence>
<protein>
    <submittedName>
        <fullName evidence="3">Diacylglycerol kinase eta</fullName>
    </submittedName>
</protein>
<evidence type="ECO:0000259" key="2">
    <source>
        <dbReference type="PROSITE" id="PS50003"/>
    </source>
</evidence>
<keyword evidence="3" id="KW-0418">Kinase</keyword>
<dbReference type="GO" id="GO:0016301">
    <property type="term" value="F:kinase activity"/>
    <property type="evidence" value="ECO:0007669"/>
    <property type="project" value="UniProtKB-KW"/>
</dbReference>